<dbReference type="PANTHER" id="PTHR23313:SF0">
    <property type="entry name" value="TESTIS-EXPRESSED PROTEIN 9"/>
    <property type="match status" value="1"/>
</dbReference>
<feature type="non-terminal residue" evidence="2">
    <location>
        <position position="1"/>
    </location>
</feature>
<name>A0A699ZUQ6_HAELA</name>
<feature type="compositionally biased region" description="Basic and acidic residues" evidence="1">
    <location>
        <begin position="52"/>
        <end position="78"/>
    </location>
</feature>
<dbReference type="AlphaFoldDB" id="A0A699ZUQ6"/>
<comment type="caution">
    <text evidence="2">The sequence shown here is derived from an EMBL/GenBank/DDBJ whole genome shotgun (WGS) entry which is preliminary data.</text>
</comment>
<accession>A0A699ZUQ6</accession>
<feature type="region of interest" description="Disordered" evidence="1">
    <location>
        <begin position="36"/>
        <end position="78"/>
    </location>
</feature>
<protein>
    <submittedName>
        <fullName evidence="2">Uncharacterized protein</fullName>
    </submittedName>
</protein>
<sequence>RDKALAEASKDAKSLRLEQAGWSKEKKALETQVERLQKRASEAEGALTSRDQAVKEGAKESSRAERERRAAEQDARARDVRLQRALDEVEKYKAMLSEARNQERDGKDAVRADLNRLAADNKKLERQRAELLLAFRKQLKLIDVLKRQKRLGRCSSQRPSSSRPWNWGAHEYGSRARAPPSSLIASEYKVSTPLLMAYSWRTSGFAPRNPSGCFAYDRWLTPLKLLALTR</sequence>
<evidence type="ECO:0000313" key="2">
    <source>
        <dbReference type="EMBL" id="GFH25675.1"/>
    </source>
</evidence>
<dbReference type="Proteomes" id="UP000485058">
    <property type="component" value="Unassembled WGS sequence"/>
</dbReference>
<proteinExistence type="predicted"/>
<dbReference type="PANTHER" id="PTHR23313">
    <property type="entry name" value="TSEC1-RELATED"/>
    <property type="match status" value="1"/>
</dbReference>
<evidence type="ECO:0000313" key="3">
    <source>
        <dbReference type="Proteomes" id="UP000485058"/>
    </source>
</evidence>
<feature type="non-terminal residue" evidence="2">
    <location>
        <position position="230"/>
    </location>
</feature>
<organism evidence="2 3">
    <name type="scientific">Haematococcus lacustris</name>
    <name type="common">Green alga</name>
    <name type="synonym">Haematococcus pluvialis</name>
    <dbReference type="NCBI Taxonomy" id="44745"/>
    <lineage>
        <taxon>Eukaryota</taxon>
        <taxon>Viridiplantae</taxon>
        <taxon>Chlorophyta</taxon>
        <taxon>core chlorophytes</taxon>
        <taxon>Chlorophyceae</taxon>
        <taxon>CS clade</taxon>
        <taxon>Chlamydomonadales</taxon>
        <taxon>Haematococcaceae</taxon>
        <taxon>Haematococcus</taxon>
    </lineage>
</organism>
<gene>
    <name evidence="2" type="ORF">HaLaN_23679</name>
</gene>
<reference evidence="2 3" key="1">
    <citation type="submission" date="2020-02" db="EMBL/GenBank/DDBJ databases">
        <title>Draft genome sequence of Haematococcus lacustris strain NIES-144.</title>
        <authorList>
            <person name="Morimoto D."/>
            <person name="Nakagawa S."/>
            <person name="Yoshida T."/>
            <person name="Sawayama S."/>
        </authorList>
    </citation>
    <scope>NUCLEOTIDE SEQUENCE [LARGE SCALE GENOMIC DNA]</scope>
    <source>
        <strain evidence="2 3">NIES-144</strain>
    </source>
</reference>
<dbReference type="EMBL" id="BLLF01002885">
    <property type="protein sequence ID" value="GFH25675.1"/>
    <property type="molecule type" value="Genomic_DNA"/>
</dbReference>
<keyword evidence="3" id="KW-1185">Reference proteome</keyword>
<evidence type="ECO:0000256" key="1">
    <source>
        <dbReference type="SAM" id="MobiDB-lite"/>
    </source>
</evidence>